<dbReference type="GO" id="GO:0000160">
    <property type="term" value="P:phosphorelay signal transduction system"/>
    <property type="evidence" value="ECO:0007669"/>
    <property type="project" value="InterPro"/>
</dbReference>
<evidence type="ECO:0000256" key="5">
    <source>
        <dbReference type="PROSITE-ProRule" id="PRU00169"/>
    </source>
</evidence>
<dbReference type="GO" id="GO:0006355">
    <property type="term" value="P:regulation of DNA-templated transcription"/>
    <property type="evidence" value="ECO:0007669"/>
    <property type="project" value="InterPro"/>
</dbReference>
<dbReference type="PROSITE" id="PS50043">
    <property type="entry name" value="HTH_LUXR_2"/>
    <property type="match status" value="1"/>
</dbReference>
<dbReference type="Pfam" id="PF00072">
    <property type="entry name" value="Response_reg"/>
    <property type="match status" value="1"/>
</dbReference>
<dbReference type="SUPFAM" id="SSF46894">
    <property type="entry name" value="C-terminal effector domain of the bipartite response regulators"/>
    <property type="match status" value="1"/>
</dbReference>
<dbReference type="SMART" id="SM00448">
    <property type="entry name" value="REC"/>
    <property type="match status" value="1"/>
</dbReference>
<dbReference type="PROSITE" id="PS50110">
    <property type="entry name" value="RESPONSE_REGULATORY"/>
    <property type="match status" value="1"/>
</dbReference>
<keyword evidence="1 5" id="KW-0597">Phosphoprotein</keyword>
<comment type="caution">
    <text evidence="8">The sequence shown here is derived from an EMBL/GenBank/DDBJ whole genome shotgun (WGS) entry which is preliminary data.</text>
</comment>
<dbReference type="InterPro" id="IPR001789">
    <property type="entry name" value="Sig_transdc_resp-reg_receiver"/>
</dbReference>
<evidence type="ECO:0000259" key="7">
    <source>
        <dbReference type="PROSITE" id="PS50110"/>
    </source>
</evidence>
<dbReference type="CDD" id="cd17535">
    <property type="entry name" value="REC_NarL-like"/>
    <property type="match status" value="1"/>
</dbReference>
<dbReference type="PRINTS" id="PR00038">
    <property type="entry name" value="HTHLUXR"/>
</dbReference>
<feature type="domain" description="HTH luxR-type" evidence="6">
    <location>
        <begin position="145"/>
        <end position="210"/>
    </location>
</feature>
<evidence type="ECO:0000313" key="9">
    <source>
        <dbReference type="Proteomes" id="UP000318661"/>
    </source>
</evidence>
<dbReference type="InterPro" id="IPR011006">
    <property type="entry name" value="CheY-like_superfamily"/>
</dbReference>
<dbReference type="InterPro" id="IPR039420">
    <property type="entry name" value="WalR-like"/>
</dbReference>
<organism evidence="8 9">
    <name type="scientific">Candidatus Segetimicrobium genomatis</name>
    <dbReference type="NCBI Taxonomy" id="2569760"/>
    <lineage>
        <taxon>Bacteria</taxon>
        <taxon>Bacillati</taxon>
        <taxon>Candidatus Sysuimicrobiota</taxon>
        <taxon>Candidatus Sysuimicrobiia</taxon>
        <taxon>Candidatus Sysuimicrobiales</taxon>
        <taxon>Candidatus Segetimicrobiaceae</taxon>
        <taxon>Candidatus Segetimicrobium</taxon>
    </lineage>
</organism>
<dbReference type="Proteomes" id="UP000318661">
    <property type="component" value="Unassembled WGS sequence"/>
</dbReference>
<dbReference type="EMBL" id="VBAJ01000186">
    <property type="protein sequence ID" value="TMJ07302.1"/>
    <property type="molecule type" value="Genomic_DNA"/>
</dbReference>
<protein>
    <submittedName>
        <fullName evidence="8">Response regulator transcription factor</fullName>
    </submittedName>
</protein>
<dbReference type="GO" id="GO:0003677">
    <property type="term" value="F:DNA binding"/>
    <property type="evidence" value="ECO:0007669"/>
    <property type="project" value="UniProtKB-KW"/>
</dbReference>
<dbReference type="Pfam" id="PF00196">
    <property type="entry name" value="GerE"/>
    <property type="match status" value="1"/>
</dbReference>
<accession>A0A537LH79</accession>
<evidence type="ECO:0000259" key="6">
    <source>
        <dbReference type="PROSITE" id="PS50043"/>
    </source>
</evidence>
<dbReference type="Gene3D" id="3.40.50.2300">
    <property type="match status" value="1"/>
</dbReference>
<evidence type="ECO:0000256" key="2">
    <source>
        <dbReference type="ARBA" id="ARBA00023015"/>
    </source>
</evidence>
<dbReference type="CDD" id="cd06170">
    <property type="entry name" value="LuxR_C_like"/>
    <property type="match status" value="1"/>
</dbReference>
<evidence type="ECO:0000256" key="1">
    <source>
        <dbReference type="ARBA" id="ARBA00022553"/>
    </source>
</evidence>
<dbReference type="InterPro" id="IPR000792">
    <property type="entry name" value="Tscrpt_reg_LuxR_C"/>
</dbReference>
<dbReference type="SUPFAM" id="SSF52172">
    <property type="entry name" value="CheY-like"/>
    <property type="match status" value="1"/>
</dbReference>
<keyword evidence="2" id="KW-0805">Transcription regulation</keyword>
<dbReference type="SMART" id="SM00421">
    <property type="entry name" value="HTH_LUXR"/>
    <property type="match status" value="1"/>
</dbReference>
<sequence length="220" mass="24051">MRVLLADDHALFRQGVRRLLEQAGDIEVVGEAGSGEQTVQLVEHLVPDIVLLDVAMPTVSGIDAARMIKASSPRAGIIMLTVHADEEFLFEALKAGAMGYLLKDCAPDELIRAIRVVHGGEGLLAPTMAAKVMREFARTRETRDLAAVQLPLTQREMEILQCVTSGLANKEIANRLSISERTVKNHLSNIMEKLHVNSRTQAAVYALRRGLVPPPEKTST</sequence>
<dbReference type="InterPro" id="IPR016032">
    <property type="entry name" value="Sig_transdc_resp-reg_C-effctor"/>
</dbReference>
<proteinExistence type="predicted"/>
<dbReference type="InterPro" id="IPR058245">
    <property type="entry name" value="NreC/VraR/RcsB-like_REC"/>
</dbReference>
<dbReference type="AlphaFoldDB" id="A0A537LH79"/>
<evidence type="ECO:0000256" key="4">
    <source>
        <dbReference type="ARBA" id="ARBA00023163"/>
    </source>
</evidence>
<keyword evidence="4" id="KW-0804">Transcription</keyword>
<reference evidence="8 9" key="1">
    <citation type="journal article" date="2019" name="Nat. Microbiol.">
        <title>Mediterranean grassland soil C-N compound turnover is dependent on rainfall and depth, and is mediated by genomically divergent microorganisms.</title>
        <authorList>
            <person name="Diamond S."/>
            <person name="Andeer P.F."/>
            <person name="Li Z."/>
            <person name="Crits-Christoph A."/>
            <person name="Burstein D."/>
            <person name="Anantharaman K."/>
            <person name="Lane K.R."/>
            <person name="Thomas B.C."/>
            <person name="Pan C."/>
            <person name="Northen T.R."/>
            <person name="Banfield J.F."/>
        </authorList>
    </citation>
    <scope>NUCLEOTIDE SEQUENCE [LARGE SCALE GENOMIC DNA]</scope>
    <source>
        <strain evidence="8">NP_2</strain>
    </source>
</reference>
<dbReference type="PROSITE" id="PS00622">
    <property type="entry name" value="HTH_LUXR_1"/>
    <property type="match status" value="1"/>
</dbReference>
<keyword evidence="3" id="KW-0238">DNA-binding</keyword>
<dbReference type="PANTHER" id="PTHR43214">
    <property type="entry name" value="TWO-COMPONENT RESPONSE REGULATOR"/>
    <property type="match status" value="1"/>
</dbReference>
<feature type="modified residue" description="4-aspartylphosphate" evidence="5">
    <location>
        <position position="53"/>
    </location>
</feature>
<name>A0A537LH79_9BACT</name>
<gene>
    <name evidence="8" type="ORF">E6G99_07170</name>
</gene>
<dbReference type="FunFam" id="1.10.10.10:FF:000153">
    <property type="entry name" value="LuxR family transcriptional regulator"/>
    <property type="match status" value="1"/>
</dbReference>
<evidence type="ECO:0000313" key="8">
    <source>
        <dbReference type="EMBL" id="TMJ07302.1"/>
    </source>
</evidence>
<feature type="domain" description="Response regulatory" evidence="7">
    <location>
        <begin position="2"/>
        <end position="118"/>
    </location>
</feature>
<evidence type="ECO:0000256" key="3">
    <source>
        <dbReference type="ARBA" id="ARBA00023125"/>
    </source>
</evidence>